<comment type="caution">
    <text evidence="7">The sequence shown here is derived from an EMBL/GenBank/DDBJ whole genome shotgun (WGS) entry which is preliminary data.</text>
</comment>
<keyword evidence="5" id="KW-0067">ATP-binding</keyword>
<dbReference type="RefSeq" id="WP_074706716.1">
    <property type="nucleotide sequence ID" value="NZ_FNOP01000011.1"/>
</dbReference>
<dbReference type="GO" id="GO:0005829">
    <property type="term" value="C:cytosol"/>
    <property type="evidence" value="ECO:0007669"/>
    <property type="project" value="TreeGrafter"/>
</dbReference>
<sequence>MKIKRVLAIHDLCSFGRCSLTAAVPVLSAMGHQVCPFPTALYSNNLTYGKFVNRDLTGLMASYREQWKALGLSFDAVYSGFLAGSDQVAQVIAAIDQFAGEDRIAVVDPAMGDDGKLYPVFDDSMVEAMKKLVAHATLITPNYTEACLLTDTPWKEGAPTEDELEALCDKLLALGPKQVVITSVPCDEEHLKIVSSEPNQLFPEAYEVKRLPFATCGTGDVFTSTLLGYVLNGRDLNRCVQEAADYVSYVIDTTIKAGTDPKEGVALEGCLWKLLFPQSKNCTTCMA</sequence>
<dbReference type="NCBIfam" id="NF005491">
    <property type="entry name" value="PRK07105.1"/>
    <property type="match status" value="1"/>
</dbReference>
<reference evidence="7 8" key="1">
    <citation type="submission" date="2016-10" db="EMBL/GenBank/DDBJ databases">
        <authorList>
            <person name="Varghese N."/>
            <person name="Submissions S."/>
        </authorList>
    </citation>
    <scope>NUCLEOTIDE SEQUENCE [LARGE SCALE GENOMIC DNA]</scope>
    <source>
        <strain evidence="7 8">WCC6</strain>
    </source>
</reference>
<dbReference type="Pfam" id="PF08543">
    <property type="entry name" value="Phos_pyr_kin"/>
    <property type="match status" value="1"/>
</dbReference>
<evidence type="ECO:0000313" key="8">
    <source>
        <dbReference type="Proteomes" id="UP000182379"/>
    </source>
</evidence>
<dbReference type="GO" id="GO:0005524">
    <property type="term" value="F:ATP binding"/>
    <property type="evidence" value="ECO:0007669"/>
    <property type="project" value="UniProtKB-KW"/>
</dbReference>
<dbReference type="Proteomes" id="UP000182379">
    <property type="component" value="Unassembled WGS sequence"/>
</dbReference>
<dbReference type="GO" id="GO:0009443">
    <property type="term" value="P:pyridoxal 5'-phosphate salvage"/>
    <property type="evidence" value="ECO:0007669"/>
    <property type="project" value="InterPro"/>
</dbReference>
<dbReference type="PANTHER" id="PTHR10534:SF2">
    <property type="entry name" value="PYRIDOXAL KINASE"/>
    <property type="match status" value="1"/>
</dbReference>
<proteinExistence type="predicted"/>
<evidence type="ECO:0000259" key="6">
    <source>
        <dbReference type="Pfam" id="PF08543"/>
    </source>
</evidence>
<evidence type="ECO:0000256" key="3">
    <source>
        <dbReference type="ARBA" id="ARBA00022741"/>
    </source>
</evidence>
<dbReference type="EC" id="2.7.1.35" evidence="1"/>
<dbReference type="SUPFAM" id="SSF53613">
    <property type="entry name" value="Ribokinase-like"/>
    <property type="match status" value="1"/>
</dbReference>
<evidence type="ECO:0000256" key="1">
    <source>
        <dbReference type="ARBA" id="ARBA00012104"/>
    </source>
</evidence>
<dbReference type="Gene3D" id="3.40.1190.20">
    <property type="match status" value="1"/>
</dbReference>
<dbReference type="PANTHER" id="PTHR10534">
    <property type="entry name" value="PYRIDOXAL KINASE"/>
    <property type="match status" value="1"/>
</dbReference>
<protein>
    <recommendedName>
        <fullName evidence="1">pyridoxal kinase</fullName>
        <ecNumber evidence="1">2.7.1.35</ecNumber>
    </recommendedName>
</protein>
<evidence type="ECO:0000256" key="5">
    <source>
        <dbReference type="ARBA" id="ARBA00022840"/>
    </source>
</evidence>
<dbReference type="InterPro" id="IPR004625">
    <property type="entry name" value="PyrdxlKinase"/>
</dbReference>
<dbReference type="EMBL" id="FNOP01000011">
    <property type="protein sequence ID" value="SDX04389.1"/>
    <property type="molecule type" value="Genomic_DNA"/>
</dbReference>
<evidence type="ECO:0000313" key="7">
    <source>
        <dbReference type="EMBL" id="SDX04389.1"/>
    </source>
</evidence>
<dbReference type="AlphaFoldDB" id="A0A1H2YIK4"/>
<dbReference type="CDD" id="cd01173">
    <property type="entry name" value="pyridoxal_pyridoxamine_kinase"/>
    <property type="match status" value="1"/>
</dbReference>
<dbReference type="GO" id="GO:0008478">
    <property type="term" value="F:pyridoxal kinase activity"/>
    <property type="evidence" value="ECO:0007669"/>
    <property type="project" value="UniProtKB-EC"/>
</dbReference>
<feature type="domain" description="Pyridoxamine kinase/Phosphomethylpyrimidine kinase" evidence="6">
    <location>
        <begin position="71"/>
        <end position="259"/>
    </location>
</feature>
<keyword evidence="2" id="KW-0808">Transferase</keyword>
<dbReference type="InterPro" id="IPR013749">
    <property type="entry name" value="PM/HMP-P_kinase-1"/>
</dbReference>
<keyword evidence="3" id="KW-0547">Nucleotide-binding</keyword>
<accession>A0A1H2YIK4</accession>
<evidence type="ECO:0000256" key="2">
    <source>
        <dbReference type="ARBA" id="ARBA00022679"/>
    </source>
</evidence>
<dbReference type="InterPro" id="IPR029056">
    <property type="entry name" value="Ribokinase-like"/>
</dbReference>
<organism evidence="7 8">
    <name type="scientific">Acidaminococcus fermentans</name>
    <dbReference type="NCBI Taxonomy" id="905"/>
    <lineage>
        <taxon>Bacteria</taxon>
        <taxon>Bacillati</taxon>
        <taxon>Bacillota</taxon>
        <taxon>Negativicutes</taxon>
        <taxon>Acidaminococcales</taxon>
        <taxon>Acidaminococcaceae</taxon>
        <taxon>Acidaminococcus</taxon>
    </lineage>
</organism>
<evidence type="ECO:0000256" key="4">
    <source>
        <dbReference type="ARBA" id="ARBA00022777"/>
    </source>
</evidence>
<keyword evidence="4 7" id="KW-0418">Kinase</keyword>
<gene>
    <name evidence="7" type="ORF">SAMN05216495_11140</name>
</gene>
<name>A0A1H2YIK4_ACIFE</name>